<gene>
    <name evidence="10" type="ORF">PRZ03_05420</name>
</gene>
<dbReference type="Pfam" id="PF00263">
    <property type="entry name" value="Secretin"/>
    <property type="match status" value="1"/>
</dbReference>
<evidence type="ECO:0000313" key="11">
    <source>
        <dbReference type="Proteomes" id="UP001221189"/>
    </source>
</evidence>
<dbReference type="Pfam" id="PF03958">
    <property type="entry name" value="Secretin_N"/>
    <property type="match status" value="1"/>
</dbReference>
<dbReference type="Pfam" id="PF07660">
    <property type="entry name" value="STN"/>
    <property type="match status" value="1"/>
</dbReference>
<comment type="similarity">
    <text evidence="6">Belongs to the bacterial secretin family.</text>
</comment>
<keyword evidence="11" id="KW-1185">Reference proteome</keyword>
<dbReference type="Proteomes" id="UP001221189">
    <property type="component" value="Unassembled WGS sequence"/>
</dbReference>
<reference evidence="10 11" key="1">
    <citation type="submission" date="2022-10" db="EMBL/GenBank/DDBJ databases">
        <title>Paucibacter sp. hw1 Genome sequencing.</title>
        <authorList>
            <person name="Park S."/>
        </authorList>
    </citation>
    <scope>NUCLEOTIDE SEQUENCE [LARGE SCALE GENOMIC DNA]</scope>
    <source>
        <strain evidence="11">hw1</strain>
    </source>
</reference>
<dbReference type="InterPro" id="IPR011662">
    <property type="entry name" value="Secretin/TonB_short_N"/>
</dbReference>
<dbReference type="SMART" id="SM00965">
    <property type="entry name" value="STN"/>
    <property type="match status" value="1"/>
</dbReference>
<accession>A0ABT5KBR2</accession>
<dbReference type="InterPro" id="IPR038591">
    <property type="entry name" value="NolW-like_sf"/>
</dbReference>
<evidence type="ECO:0000256" key="7">
    <source>
        <dbReference type="RuleBase" id="RU004004"/>
    </source>
</evidence>
<dbReference type="EMBL" id="JAQQXT010000003">
    <property type="protein sequence ID" value="MDC8771004.1"/>
    <property type="molecule type" value="Genomic_DNA"/>
</dbReference>
<evidence type="ECO:0000256" key="6">
    <source>
        <dbReference type="RuleBase" id="RU004003"/>
    </source>
</evidence>
<protein>
    <submittedName>
        <fullName evidence="10">Secretin N-terminal domain-containing protein</fullName>
    </submittedName>
</protein>
<dbReference type="Gene3D" id="3.30.1370.130">
    <property type="match status" value="1"/>
</dbReference>
<evidence type="ECO:0000256" key="8">
    <source>
        <dbReference type="SAM" id="SignalP"/>
    </source>
</evidence>
<comment type="caution">
    <text evidence="10">The sequence shown here is derived from an EMBL/GenBank/DDBJ whole genome shotgun (WGS) entry which is preliminary data.</text>
</comment>
<dbReference type="InterPro" id="IPR050810">
    <property type="entry name" value="Bact_Secretion_Sys_Channel"/>
</dbReference>
<evidence type="ECO:0000256" key="5">
    <source>
        <dbReference type="ARBA" id="ARBA00023237"/>
    </source>
</evidence>
<keyword evidence="4" id="KW-0472">Membrane</keyword>
<dbReference type="Gene3D" id="3.30.1370.120">
    <property type="match status" value="1"/>
</dbReference>
<name>A0ABT5KBR2_9BURK</name>
<evidence type="ECO:0000259" key="9">
    <source>
        <dbReference type="SMART" id="SM00965"/>
    </source>
</evidence>
<evidence type="ECO:0000256" key="3">
    <source>
        <dbReference type="ARBA" id="ARBA00022729"/>
    </source>
</evidence>
<dbReference type="RefSeq" id="WP_273599366.1">
    <property type="nucleotide sequence ID" value="NZ_JAQQXT010000003.1"/>
</dbReference>
<dbReference type="InterPro" id="IPR001775">
    <property type="entry name" value="GspD/PilQ"/>
</dbReference>
<keyword evidence="3 8" id="KW-0732">Signal</keyword>
<feature type="signal peptide" evidence="8">
    <location>
        <begin position="1"/>
        <end position="24"/>
    </location>
</feature>
<dbReference type="InterPro" id="IPR004846">
    <property type="entry name" value="T2SS/T3SS_dom"/>
</dbReference>
<dbReference type="PRINTS" id="PR00811">
    <property type="entry name" value="BCTERIALGSPD"/>
</dbReference>
<proteinExistence type="inferred from homology"/>
<sequence>MTFPVPSVRHLAGLSLVLILAACAAPALRESDALLQRGEHEAAWRMLRDASAAAPQDMSLRLAYARQTERSLLALATQAETARAVGQLDLAEALVQRMEMVDAQSPRTKGLRQSIQRARLHEAQVRQASQQLQAGQLDQARATVQQVLAEDPGQSGALALNQQLRQKYAPPPLPSALAAAFQKPISLEFRDAPLRTVFEAMGRGAGVNFVFDKEVRGDAKVTIYLKEVTLDEAMRVILSTQQLERKLLNDKSVLIYPNTQAKQREHQELVTRSFYLNNADVKQAQALVRMMAKTRDIFIDERLNLLVARDTPEVIAMIEQLIAGLDLPEPEVMLDVEVLEIETNRDDQFGLQWPSEVNYGLPGVSGLVELGQRSAFRSMVANPVLTAKLKGGTGASNVLANPKLRARNKEKAKIQIGDKVPVFTSTSTANVGVSTSVTYIDVGLTLEVEPSIQLDNEVVMKVNLEVSNLGLKESSGGAQPTSAYRIGSRKASTSLRLRDGETQVLAGLISDEDRKSISGLPYLSEAPLLGRLFGVQGDNRKKSEIVLLITPRVLRNLNLPEASRTVLASGFDANPGAEGARLRPAAAVALPMAGSGGVMGINATSPNSLALSPAGQVYGQVPPGTPVSQAELEIQTTGNTSVGDTLSVTLYNASSVKLRGEMRFDVSVFMQAEAAVPGSVASNGLIEFELAGSGERVVVLRARPGTAGNQSNIELSNLVAISPQGETLPVRVNGNTSVSVTDN</sequence>
<evidence type="ECO:0000256" key="4">
    <source>
        <dbReference type="ARBA" id="ARBA00023136"/>
    </source>
</evidence>
<evidence type="ECO:0000256" key="2">
    <source>
        <dbReference type="ARBA" id="ARBA00022448"/>
    </source>
</evidence>
<feature type="chain" id="PRO_5045604184" evidence="8">
    <location>
        <begin position="25"/>
        <end position="743"/>
    </location>
</feature>
<dbReference type="PANTHER" id="PTHR30332:SF17">
    <property type="entry name" value="TYPE IV PILIATION SYSTEM PROTEIN DR_0774-RELATED"/>
    <property type="match status" value="1"/>
</dbReference>
<organism evidence="10 11">
    <name type="scientific">Roseateles albus</name>
    <dbReference type="NCBI Taxonomy" id="2987525"/>
    <lineage>
        <taxon>Bacteria</taxon>
        <taxon>Pseudomonadati</taxon>
        <taxon>Pseudomonadota</taxon>
        <taxon>Betaproteobacteria</taxon>
        <taxon>Burkholderiales</taxon>
        <taxon>Sphaerotilaceae</taxon>
        <taxon>Roseateles</taxon>
    </lineage>
</organism>
<keyword evidence="5" id="KW-0998">Cell outer membrane</keyword>
<evidence type="ECO:0000256" key="1">
    <source>
        <dbReference type="ARBA" id="ARBA00004370"/>
    </source>
</evidence>
<dbReference type="PRINTS" id="PR01032">
    <property type="entry name" value="PHAGEIV"/>
</dbReference>
<dbReference type="InterPro" id="IPR005644">
    <property type="entry name" value="NolW-like"/>
</dbReference>
<feature type="domain" description="Secretin/TonB short N-terminal" evidence="9">
    <location>
        <begin position="207"/>
        <end position="258"/>
    </location>
</feature>
<keyword evidence="2 7" id="KW-0813">Transport</keyword>
<comment type="subcellular location">
    <subcellularLocation>
        <location evidence="7">Cell outer membrane</location>
    </subcellularLocation>
    <subcellularLocation>
        <location evidence="1">Membrane</location>
    </subcellularLocation>
</comment>
<dbReference type="PANTHER" id="PTHR30332">
    <property type="entry name" value="PROBABLE GENERAL SECRETION PATHWAY PROTEIN D"/>
    <property type="match status" value="1"/>
</dbReference>
<evidence type="ECO:0000313" key="10">
    <source>
        <dbReference type="EMBL" id="MDC8771004.1"/>
    </source>
</evidence>